<keyword evidence="1" id="KW-1133">Transmembrane helix</keyword>
<evidence type="ECO:0000313" key="2">
    <source>
        <dbReference type="EMBL" id="TCP41389.1"/>
    </source>
</evidence>
<keyword evidence="3" id="KW-1185">Reference proteome</keyword>
<protein>
    <submittedName>
        <fullName evidence="2">Uncharacterized protein</fullName>
    </submittedName>
</protein>
<organism evidence="2 3">
    <name type="scientific">Rhodovulum marinum</name>
    <dbReference type="NCBI Taxonomy" id="320662"/>
    <lineage>
        <taxon>Bacteria</taxon>
        <taxon>Pseudomonadati</taxon>
        <taxon>Pseudomonadota</taxon>
        <taxon>Alphaproteobacteria</taxon>
        <taxon>Rhodobacterales</taxon>
        <taxon>Paracoccaceae</taxon>
        <taxon>Rhodovulum</taxon>
    </lineage>
</organism>
<dbReference type="OrthoDB" id="7861850at2"/>
<accession>A0A4R2PZA3</accession>
<sequence>MADPLGVDISDAILALLASGGGAAMVAYGIFRVLGKSWLDDMFAQRLESFRHQNAKELQALKANIDGALNVRFRVQEKEFEVLSECWRLMNLAFGKTYAFVSPMQEYQDVGRMSEGAREEYVNRLDILDFQKKEILESANPTGEYMRIENIRRHNDAINAHIEFRNCVSIHEIFMSEQTVKDFRSIADHIYGAIVNKRIAQESDDFRMGHEAWSDLKEKCAPEVSRISSDLRSYFRSSLATD</sequence>
<dbReference type="EMBL" id="SLXP01000005">
    <property type="protein sequence ID" value="TCP41389.1"/>
    <property type="molecule type" value="Genomic_DNA"/>
</dbReference>
<evidence type="ECO:0000256" key="1">
    <source>
        <dbReference type="SAM" id="Phobius"/>
    </source>
</evidence>
<dbReference type="Proteomes" id="UP000294835">
    <property type="component" value="Unassembled WGS sequence"/>
</dbReference>
<feature type="transmembrane region" description="Helical" evidence="1">
    <location>
        <begin position="12"/>
        <end position="34"/>
    </location>
</feature>
<gene>
    <name evidence="2" type="ORF">EV662_105136</name>
</gene>
<name>A0A4R2PZA3_9RHOB</name>
<reference evidence="2 3" key="1">
    <citation type="submission" date="2019-03" db="EMBL/GenBank/DDBJ databases">
        <title>Genomic Encyclopedia of Type Strains, Phase IV (KMG-IV): sequencing the most valuable type-strain genomes for metagenomic binning, comparative biology and taxonomic classification.</title>
        <authorList>
            <person name="Goeker M."/>
        </authorList>
    </citation>
    <scope>NUCLEOTIDE SEQUENCE [LARGE SCALE GENOMIC DNA]</scope>
    <source>
        <strain evidence="2 3">DSM 18063</strain>
    </source>
</reference>
<proteinExistence type="predicted"/>
<dbReference type="AlphaFoldDB" id="A0A4R2PZA3"/>
<keyword evidence="1" id="KW-0812">Transmembrane</keyword>
<comment type="caution">
    <text evidence="2">The sequence shown here is derived from an EMBL/GenBank/DDBJ whole genome shotgun (WGS) entry which is preliminary data.</text>
</comment>
<keyword evidence="1" id="KW-0472">Membrane</keyword>
<dbReference type="RefSeq" id="WP_132461958.1">
    <property type="nucleotide sequence ID" value="NZ_SLXP01000005.1"/>
</dbReference>
<evidence type="ECO:0000313" key="3">
    <source>
        <dbReference type="Proteomes" id="UP000294835"/>
    </source>
</evidence>